<organism evidence="4 5">
    <name type="scientific">Naasia lichenicola</name>
    <dbReference type="NCBI Taxonomy" id="2565933"/>
    <lineage>
        <taxon>Bacteria</taxon>
        <taxon>Bacillati</taxon>
        <taxon>Actinomycetota</taxon>
        <taxon>Actinomycetes</taxon>
        <taxon>Micrococcales</taxon>
        <taxon>Microbacteriaceae</taxon>
        <taxon>Naasia</taxon>
    </lineage>
</organism>
<evidence type="ECO:0000256" key="3">
    <source>
        <dbReference type="ARBA" id="ARBA00022691"/>
    </source>
</evidence>
<proteinExistence type="predicted"/>
<keyword evidence="3" id="KW-0949">S-adenosyl-L-methionine</keyword>
<dbReference type="EMBL" id="SSSM01000006">
    <property type="protein sequence ID" value="THG28482.1"/>
    <property type="molecule type" value="Genomic_DNA"/>
</dbReference>
<dbReference type="Pfam" id="PF01596">
    <property type="entry name" value="Methyltransf_3"/>
    <property type="match status" value="1"/>
</dbReference>
<dbReference type="CDD" id="cd02440">
    <property type="entry name" value="AdoMet_MTases"/>
    <property type="match status" value="1"/>
</dbReference>
<dbReference type="OrthoDB" id="4774874at2"/>
<dbReference type="GO" id="GO:0008171">
    <property type="term" value="F:O-methyltransferase activity"/>
    <property type="evidence" value="ECO:0007669"/>
    <property type="project" value="InterPro"/>
</dbReference>
<dbReference type="InterPro" id="IPR002935">
    <property type="entry name" value="SAM_O-MeTrfase"/>
</dbReference>
<dbReference type="GO" id="GO:0008757">
    <property type="term" value="F:S-adenosylmethionine-dependent methyltransferase activity"/>
    <property type="evidence" value="ECO:0007669"/>
    <property type="project" value="TreeGrafter"/>
</dbReference>
<dbReference type="SUPFAM" id="SSF53335">
    <property type="entry name" value="S-adenosyl-L-methionine-dependent methyltransferases"/>
    <property type="match status" value="1"/>
</dbReference>
<dbReference type="Proteomes" id="UP000309133">
    <property type="component" value="Unassembled WGS sequence"/>
</dbReference>
<comment type="caution">
    <text evidence="4">The sequence shown here is derived from an EMBL/GenBank/DDBJ whole genome shotgun (WGS) entry which is preliminary data.</text>
</comment>
<evidence type="ECO:0000313" key="4">
    <source>
        <dbReference type="EMBL" id="THG28482.1"/>
    </source>
</evidence>
<dbReference type="InterPro" id="IPR050362">
    <property type="entry name" value="Cation-dep_OMT"/>
</dbReference>
<protein>
    <submittedName>
        <fullName evidence="4">O-methyltransferase</fullName>
    </submittedName>
</protein>
<sequence>MSPIDDSRAFAEQYVVEPENIATARHFSIELGIDPVSPAVGAQLALLSASLRAKTIIEIGTGAGVSGLWLLLGSPQAQLTSIDNEPDHHLAARQMFTEAGFGVGRIRLISGRALDVLPRMNEESYDLVFIDADAGSAIEYVEHGLRLVRRGGMVVVGNAVDHAIGEDVSPLDASAFRSMLDEIGATPGVLSVISPAGAGLLQLIRP</sequence>
<gene>
    <name evidence="4" type="ORF">E6C64_16780</name>
</gene>
<keyword evidence="1 4" id="KW-0489">Methyltransferase</keyword>
<dbReference type="RefSeq" id="WP_136428842.1">
    <property type="nucleotide sequence ID" value="NZ_SSSM01000006.1"/>
</dbReference>
<evidence type="ECO:0000256" key="1">
    <source>
        <dbReference type="ARBA" id="ARBA00022603"/>
    </source>
</evidence>
<accession>A0A4S4FFI0</accession>
<dbReference type="PROSITE" id="PS51682">
    <property type="entry name" value="SAM_OMT_I"/>
    <property type="match status" value="1"/>
</dbReference>
<dbReference type="AlphaFoldDB" id="A0A4S4FFI0"/>
<reference evidence="4 5" key="1">
    <citation type="submission" date="2019-04" db="EMBL/GenBank/DDBJ databases">
        <authorList>
            <person name="Jiang L."/>
        </authorList>
    </citation>
    <scope>NUCLEOTIDE SEQUENCE [LARGE SCALE GENOMIC DNA]</scope>
    <source>
        <strain evidence="4 5">YIM 131853</strain>
    </source>
</reference>
<evidence type="ECO:0000256" key="2">
    <source>
        <dbReference type="ARBA" id="ARBA00022679"/>
    </source>
</evidence>
<dbReference type="GO" id="GO:0032259">
    <property type="term" value="P:methylation"/>
    <property type="evidence" value="ECO:0007669"/>
    <property type="project" value="UniProtKB-KW"/>
</dbReference>
<evidence type="ECO:0000313" key="5">
    <source>
        <dbReference type="Proteomes" id="UP000309133"/>
    </source>
</evidence>
<dbReference type="Gene3D" id="3.40.50.150">
    <property type="entry name" value="Vaccinia Virus protein VP39"/>
    <property type="match status" value="1"/>
</dbReference>
<keyword evidence="5" id="KW-1185">Reference proteome</keyword>
<keyword evidence="2 4" id="KW-0808">Transferase</keyword>
<dbReference type="PANTHER" id="PTHR10509">
    <property type="entry name" value="O-METHYLTRANSFERASE-RELATED"/>
    <property type="match status" value="1"/>
</dbReference>
<dbReference type="InterPro" id="IPR029063">
    <property type="entry name" value="SAM-dependent_MTases_sf"/>
</dbReference>
<name>A0A4S4FFI0_9MICO</name>
<dbReference type="PANTHER" id="PTHR10509:SF85">
    <property type="entry name" value="O-METHYLTRANSFERASE RV1220C-RELATED"/>
    <property type="match status" value="1"/>
</dbReference>